<dbReference type="Proteomes" id="UP000809349">
    <property type="component" value="Unassembled WGS sequence"/>
</dbReference>
<gene>
    <name evidence="2" type="ORF">I4X03_018025</name>
</gene>
<keyword evidence="2" id="KW-0378">Hydrolase</keyword>
<dbReference type="SUPFAM" id="SSF53474">
    <property type="entry name" value="alpha/beta-Hydrolases"/>
    <property type="match status" value="1"/>
</dbReference>
<accession>A0ABS7ST97</accession>
<protein>
    <submittedName>
        <fullName evidence="2">Alpha/beta hydrolase</fullName>
    </submittedName>
</protein>
<reference evidence="2 3" key="1">
    <citation type="submission" date="2021-01" db="EMBL/GenBank/DDBJ databases">
        <authorList>
            <person name="Ruan W."/>
            <person name="Khan S.A."/>
            <person name="Jeon C.O."/>
        </authorList>
    </citation>
    <scope>NUCLEOTIDE SEQUENCE [LARGE SCALE GENOMIC DNA]</scope>
    <source>
        <strain evidence="2 3">R798</strain>
    </source>
</reference>
<proteinExistence type="predicted"/>
<evidence type="ECO:0000259" key="1">
    <source>
        <dbReference type="Pfam" id="PF00561"/>
    </source>
</evidence>
<name>A0ABS7ST97_9BURK</name>
<organism evidence="2 3">
    <name type="scientific">Massilia soli</name>
    <dbReference type="NCBI Taxonomy" id="2792854"/>
    <lineage>
        <taxon>Bacteria</taxon>
        <taxon>Pseudomonadati</taxon>
        <taxon>Pseudomonadota</taxon>
        <taxon>Betaproteobacteria</taxon>
        <taxon>Burkholderiales</taxon>
        <taxon>Oxalobacteraceae</taxon>
        <taxon>Telluria group</taxon>
        <taxon>Massilia</taxon>
    </lineage>
</organism>
<dbReference type="GO" id="GO:0016787">
    <property type="term" value="F:hydrolase activity"/>
    <property type="evidence" value="ECO:0007669"/>
    <property type="project" value="UniProtKB-KW"/>
</dbReference>
<dbReference type="Pfam" id="PF00561">
    <property type="entry name" value="Abhydrolase_1"/>
    <property type="match status" value="1"/>
</dbReference>
<reference evidence="2 3" key="2">
    <citation type="submission" date="2021-08" db="EMBL/GenBank/DDBJ databases">
        <title>Massilia sp. R798.</title>
        <authorList>
            <person name="Baek J.H."/>
            <person name="Jung H.S."/>
            <person name="Kim K.R."/>
            <person name="Jeon C.O."/>
        </authorList>
    </citation>
    <scope>NUCLEOTIDE SEQUENCE [LARGE SCALE GENOMIC DNA]</scope>
    <source>
        <strain evidence="2 3">R798</strain>
    </source>
</reference>
<evidence type="ECO:0000313" key="2">
    <source>
        <dbReference type="EMBL" id="MBZ2209171.1"/>
    </source>
</evidence>
<sequence>MLNGYAQLGNGPHKVMVMAGWFGVADDWRTTLEALDGEAFTFVLFDYRGYGLSKQLDGEYTFEEVAGDVVRLADHLGWKRFSLIGHSMGGAAIQRVMLAAPHRIDRMVAVTAVPACSSRMDAARLEMFESAVGDRARREFIINFSTGSRLPKTWIAQKAERSVASSTSAAFGGYLKQWATVDFSPLVQNNPTRVKVIVGEFDPTLTAEVMLATWLAWYPNAELETMANSGHYPMHETPLALAAAIQDFLQRP</sequence>
<feature type="domain" description="AB hydrolase-1" evidence="1">
    <location>
        <begin position="18"/>
        <end position="236"/>
    </location>
</feature>
<dbReference type="PRINTS" id="PR00111">
    <property type="entry name" value="ABHYDROLASE"/>
</dbReference>
<evidence type="ECO:0000313" key="3">
    <source>
        <dbReference type="Proteomes" id="UP000809349"/>
    </source>
</evidence>
<dbReference type="RefSeq" id="WP_223469641.1">
    <property type="nucleotide sequence ID" value="NZ_JAFBIL020000007.1"/>
</dbReference>
<comment type="caution">
    <text evidence="2">The sequence shown here is derived from an EMBL/GenBank/DDBJ whole genome shotgun (WGS) entry which is preliminary data.</text>
</comment>
<dbReference type="InterPro" id="IPR000073">
    <property type="entry name" value="AB_hydrolase_1"/>
</dbReference>
<dbReference type="Gene3D" id="3.40.50.1820">
    <property type="entry name" value="alpha/beta hydrolase"/>
    <property type="match status" value="1"/>
</dbReference>
<dbReference type="PANTHER" id="PTHR43433">
    <property type="entry name" value="HYDROLASE, ALPHA/BETA FOLD FAMILY PROTEIN"/>
    <property type="match status" value="1"/>
</dbReference>
<dbReference type="InterPro" id="IPR029058">
    <property type="entry name" value="AB_hydrolase_fold"/>
</dbReference>
<dbReference type="EMBL" id="JAFBIL020000007">
    <property type="protein sequence ID" value="MBZ2209171.1"/>
    <property type="molecule type" value="Genomic_DNA"/>
</dbReference>
<dbReference type="InterPro" id="IPR050471">
    <property type="entry name" value="AB_hydrolase"/>
</dbReference>
<keyword evidence="3" id="KW-1185">Reference proteome</keyword>
<dbReference type="PANTHER" id="PTHR43433:SF5">
    <property type="entry name" value="AB HYDROLASE-1 DOMAIN-CONTAINING PROTEIN"/>
    <property type="match status" value="1"/>
</dbReference>